<proteinExistence type="predicted"/>
<feature type="signal peptide" evidence="1">
    <location>
        <begin position="1"/>
        <end position="38"/>
    </location>
</feature>
<keyword evidence="3" id="KW-1185">Reference proteome</keyword>
<evidence type="ECO:0000313" key="3">
    <source>
        <dbReference type="Proteomes" id="UP000032066"/>
    </source>
</evidence>
<evidence type="ECO:0000313" key="2">
    <source>
        <dbReference type="EMBL" id="KIQ66569.1"/>
    </source>
</evidence>
<protein>
    <submittedName>
        <fullName evidence="2">Uncharacterized protein</fullName>
    </submittedName>
</protein>
<dbReference type="SUPFAM" id="SSF89372">
    <property type="entry name" value="Fucose-specific lectin"/>
    <property type="match status" value="2"/>
</dbReference>
<feature type="chain" id="PRO_5002229961" evidence="1">
    <location>
        <begin position="39"/>
        <end position="387"/>
    </location>
</feature>
<accession>A0A0D0PVR3</accession>
<dbReference type="Proteomes" id="UP000032066">
    <property type="component" value="Unassembled WGS sequence"/>
</dbReference>
<dbReference type="OrthoDB" id="3873959at2"/>
<keyword evidence="1" id="KW-0732">Signal</keyword>
<dbReference type="EMBL" id="JXZB01000001">
    <property type="protein sequence ID" value="KIQ66569.1"/>
    <property type="molecule type" value="Genomic_DNA"/>
</dbReference>
<organism evidence="2 3">
    <name type="scientific">Kitasatospora griseola</name>
    <name type="common">Streptomyces griseolosporeus</name>
    <dbReference type="NCBI Taxonomy" id="2064"/>
    <lineage>
        <taxon>Bacteria</taxon>
        <taxon>Bacillati</taxon>
        <taxon>Actinomycetota</taxon>
        <taxon>Actinomycetes</taxon>
        <taxon>Kitasatosporales</taxon>
        <taxon>Streptomycetaceae</taxon>
        <taxon>Kitasatospora</taxon>
    </lineage>
</organism>
<gene>
    <name evidence="2" type="ORF">TR51_03205</name>
</gene>
<dbReference type="PROSITE" id="PS51318">
    <property type="entry name" value="TAT"/>
    <property type="match status" value="1"/>
</dbReference>
<sequence length="387" mass="38403">MSQPTRSRPTAQRLRALLTLLLLAAAALLAGPVQPAAAAAGEADAYYIGADGGLWSYHYSDTAGTWTTAARLGPAALAPPGARVAAVRVPGHRPVVHFTATDGSVYEYCGDYPTSDPYAISSPGSAQPGGRTAAAWAGTQVTLVTTVWTGPAVATATSSLFNDPCLPVTVDWRQLPAPVAHPPSAEAAVIPITGRAGILTVGDSGAVTVGWTSQATGGLTSYTIAPAGSARPGAGIAVAPGTSSGYFSVFYAGRDGRLNQATISAGGGRSGAVQANTTAPDGTVPDGAVLSAAKNAAGTAVGYVATDGTITLAHLSTAGLWQSTEAISTSGFSTPGGSVAISDVDGYPACGTNGPVPIHFGPVRGPHPDPWVTAGPNVTVGAAMTFV</sequence>
<reference evidence="2 3" key="1">
    <citation type="submission" date="2015-02" db="EMBL/GenBank/DDBJ databases">
        <title>Draft genome sequence of Kitasatospora griseola MF730-N6, a bafilomycin, terpentecin and satosporin producer.</title>
        <authorList>
            <person name="Arens J.C."/>
            <person name="Haltli B."/>
            <person name="Kerr R.G."/>
        </authorList>
    </citation>
    <scope>NUCLEOTIDE SEQUENCE [LARGE SCALE GENOMIC DNA]</scope>
    <source>
        <strain evidence="2 3">MF730-N6</strain>
    </source>
</reference>
<dbReference type="InterPro" id="IPR006311">
    <property type="entry name" value="TAT_signal"/>
</dbReference>
<dbReference type="PATRIC" id="fig|2064.6.peg.720"/>
<dbReference type="AlphaFoldDB" id="A0A0D0PVR3"/>
<dbReference type="Gene3D" id="2.120.10.70">
    <property type="entry name" value="Fucose-specific lectin"/>
    <property type="match status" value="2"/>
</dbReference>
<name>A0A0D0PVR3_KITGR</name>
<evidence type="ECO:0000256" key="1">
    <source>
        <dbReference type="SAM" id="SignalP"/>
    </source>
</evidence>
<dbReference type="RefSeq" id="WP_043907842.1">
    <property type="nucleotide sequence ID" value="NZ_JXZB01000001.1"/>
</dbReference>
<comment type="caution">
    <text evidence="2">The sequence shown here is derived from an EMBL/GenBank/DDBJ whole genome shotgun (WGS) entry which is preliminary data.</text>
</comment>